<dbReference type="Proteomes" id="UP000680304">
    <property type="component" value="Unassembled WGS sequence"/>
</dbReference>
<feature type="transmembrane region" description="Helical" evidence="7">
    <location>
        <begin position="86"/>
        <end position="105"/>
    </location>
</feature>
<comment type="subcellular location">
    <subcellularLocation>
        <location evidence="1 7">Cell membrane</location>
        <topology evidence="1 7">Multi-pass membrane protein</topology>
    </subcellularLocation>
</comment>
<comment type="caution">
    <text evidence="10">The sequence shown here is derived from an EMBL/GenBank/DDBJ whole genome shotgun (WGS) entry which is preliminary data.</text>
</comment>
<sequence>MDERNNGKPRRLRKVRPERSAFSAVGRKAGQVPLPRDGMKGAAGVSVSGHHAGQDETAALVSGVAEEREKLLSALHGRHLARQRRISFAVWGMQALLLALFVGLWETAGRLRWIDPLLFSYPSRLLEQIVSTMASGTIWPHIAVTVAETAAGFLLGTLLGTALAVLLWWSPFLSRVLDPYLVVLNSMPKVALGPIFIVGLGPGFMSIVATTLSVTVIITTINIYNRFRDVESGFVKVVRLFGATRAQLFRLVVLPDSFPVIISTLKVNVGLAWVGVIVGEFLVAKLGLGYLIIYGFQVFNFTLVLSSLVVIAAVATVMYQLVAALERKLTAGWRER</sequence>
<feature type="compositionally biased region" description="Basic residues" evidence="8">
    <location>
        <begin position="7"/>
        <end position="16"/>
    </location>
</feature>
<feature type="transmembrane region" description="Helical" evidence="7">
    <location>
        <begin position="271"/>
        <end position="293"/>
    </location>
</feature>
<gene>
    <name evidence="10" type="primary">ytlD</name>
    <name evidence="10" type="ORF">PACILC2_14770</name>
</gene>
<keyword evidence="3" id="KW-1003">Cell membrane</keyword>
<keyword evidence="2 7" id="KW-0813">Transport</keyword>
<evidence type="ECO:0000256" key="8">
    <source>
        <dbReference type="SAM" id="MobiDB-lite"/>
    </source>
</evidence>
<keyword evidence="4 7" id="KW-0812">Transmembrane</keyword>
<dbReference type="RefSeq" id="WP_235593144.1">
    <property type="nucleotide sequence ID" value="NZ_BOVJ01000048.1"/>
</dbReference>
<keyword evidence="11" id="KW-1185">Reference proteome</keyword>
<dbReference type="EMBL" id="BOVJ01000048">
    <property type="protein sequence ID" value="GIQ62909.1"/>
    <property type="molecule type" value="Genomic_DNA"/>
</dbReference>
<evidence type="ECO:0000256" key="7">
    <source>
        <dbReference type="RuleBase" id="RU363032"/>
    </source>
</evidence>
<evidence type="ECO:0000256" key="2">
    <source>
        <dbReference type="ARBA" id="ARBA00022448"/>
    </source>
</evidence>
<evidence type="ECO:0000313" key="11">
    <source>
        <dbReference type="Proteomes" id="UP000680304"/>
    </source>
</evidence>
<keyword evidence="6 7" id="KW-0472">Membrane</keyword>
<evidence type="ECO:0000256" key="1">
    <source>
        <dbReference type="ARBA" id="ARBA00004651"/>
    </source>
</evidence>
<dbReference type="InterPro" id="IPR000515">
    <property type="entry name" value="MetI-like"/>
</dbReference>
<name>A0ABQ4N432_9BACL</name>
<feature type="transmembrane region" description="Helical" evidence="7">
    <location>
        <begin position="125"/>
        <end position="144"/>
    </location>
</feature>
<dbReference type="PANTHER" id="PTHR30151:SF19">
    <property type="entry name" value="ABC TRANSPORTER PERMEASE"/>
    <property type="match status" value="1"/>
</dbReference>
<dbReference type="SUPFAM" id="SSF161098">
    <property type="entry name" value="MetI-like"/>
    <property type="match status" value="1"/>
</dbReference>
<feature type="domain" description="ABC transmembrane type-1" evidence="9">
    <location>
        <begin position="142"/>
        <end position="322"/>
    </location>
</feature>
<dbReference type="Pfam" id="PF00528">
    <property type="entry name" value="BPD_transp_1"/>
    <property type="match status" value="1"/>
</dbReference>
<feature type="transmembrane region" description="Helical" evidence="7">
    <location>
        <begin position="299"/>
        <end position="325"/>
    </location>
</feature>
<dbReference type="InterPro" id="IPR035906">
    <property type="entry name" value="MetI-like_sf"/>
</dbReference>
<accession>A0ABQ4N432</accession>
<proteinExistence type="inferred from homology"/>
<keyword evidence="5 7" id="KW-1133">Transmembrane helix</keyword>
<feature type="region of interest" description="Disordered" evidence="8">
    <location>
        <begin position="1"/>
        <end position="22"/>
    </location>
</feature>
<protein>
    <submittedName>
        <fullName evidence="10">ABC transporter permease protein YtlD</fullName>
    </submittedName>
</protein>
<evidence type="ECO:0000259" key="9">
    <source>
        <dbReference type="PROSITE" id="PS50928"/>
    </source>
</evidence>
<dbReference type="Gene3D" id="1.10.3720.10">
    <property type="entry name" value="MetI-like"/>
    <property type="match status" value="1"/>
</dbReference>
<reference evidence="10 11" key="1">
    <citation type="submission" date="2021-04" db="EMBL/GenBank/DDBJ databases">
        <title>Draft genome sequence of Paenibacillus cisolokensis, LC2-13A.</title>
        <authorList>
            <person name="Uke A."/>
            <person name="Chhe C."/>
            <person name="Baramee S."/>
            <person name="Kosugi A."/>
        </authorList>
    </citation>
    <scope>NUCLEOTIDE SEQUENCE [LARGE SCALE GENOMIC DNA]</scope>
    <source>
        <strain evidence="10 11">LC2-13A</strain>
    </source>
</reference>
<feature type="transmembrane region" description="Helical" evidence="7">
    <location>
        <begin position="151"/>
        <end position="170"/>
    </location>
</feature>
<dbReference type="PANTHER" id="PTHR30151">
    <property type="entry name" value="ALKANE SULFONATE ABC TRANSPORTER-RELATED, MEMBRANE SUBUNIT"/>
    <property type="match status" value="1"/>
</dbReference>
<dbReference type="PROSITE" id="PS50928">
    <property type="entry name" value="ABC_TM1"/>
    <property type="match status" value="1"/>
</dbReference>
<evidence type="ECO:0000256" key="3">
    <source>
        <dbReference type="ARBA" id="ARBA00022475"/>
    </source>
</evidence>
<comment type="similarity">
    <text evidence="7">Belongs to the binding-protein-dependent transport system permease family.</text>
</comment>
<evidence type="ECO:0000313" key="10">
    <source>
        <dbReference type="EMBL" id="GIQ62909.1"/>
    </source>
</evidence>
<organism evidence="10 11">
    <name type="scientific">Paenibacillus cisolokensis</name>
    <dbReference type="NCBI Taxonomy" id="1658519"/>
    <lineage>
        <taxon>Bacteria</taxon>
        <taxon>Bacillati</taxon>
        <taxon>Bacillota</taxon>
        <taxon>Bacilli</taxon>
        <taxon>Bacillales</taxon>
        <taxon>Paenibacillaceae</taxon>
        <taxon>Paenibacillus</taxon>
    </lineage>
</organism>
<evidence type="ECO:0000256" key="4">
    <source>
        <dbReference type="ARBA" id="ARBA00022692"/>
    </source>
</evidence>
<evidence type="ECO:0000256" key="5">
    <source>
        <dbReference type="ARBA" id="ARBA00022989"/>
    </source>
</evidence>
<evidence type="ECO:0000256" key="6">
    <source>
        <dbReference type="ARBA" id="ARBA00023136"/>
    </source>
</evidence>
<dbReference type="CDD" id="cd06261">
    <property type="entry name" value="TM_PBP2"/>
    <property type="match status" value="1"/>
</dbReference>
<feature type="transmembrane region" description="Helical" evidence="7">
    <location>
        <begin position="190"/>
        <end position="218"/>
    </location>
</feature>